<comment type="subcellular location">
    <subcellularLocation>
        <location evidence="1">Cytoplasm</location>
        <location evidence="1">Cytoskeleton</location>
        <location evidence="1">Cilium axoneme</location>
    </subcellularLocation>
</comment>
<organism evidence="9 10">
    <name type="scientific">Periophthalmus magnuspinnatus</name>
    <dbReference type="NCBI Taxonomy" id="409849"/>
    <lineage>
        <taxon>Eukaryota</taxon>
        <taxon>Metazoa</taxon>
        <taxon>Chordata</taxon>
        <taxon>Craniata</taxon>
        <taxon>Vertebrata</taxon>
        <taxon>Euteleostomi</taxon>
        <taxon>Actinopterygii</taxon>
        <taxon>Neopterygii</taxon>
        <taxon>Teleostei</taxon>
        <taxon>Neoteleostei</taxon>
        <taxon>Acanthomorphata</taxon>
        <taxon>Gobiaria</taxon>
        <taxon>Gobiiformes</taxon>
        <taxon>Gobioidei</taxon>
        <taxon>Gobiidae</taxon>
        <taxon>Oxudercinae</taxon>
        <taxon>Periophthalmus</taxon>
    </lineage>
</organism>
<keyword evidence="7" id="KW-0732">Signal</keyword>
<dbReference type="Pfam" id="PF06565">
    <property type="entry name" value="DM10_dom"/>
    <property type="match status" value="2"/>
</dbReference>
<feature type="transmembrane region" description="Helical" evidence="6">
    <location>
        <begin position="339"/>
        <end position="359"/>
    </location>
</feature>
<dbReference type="GO" id="GO:0005930">
    <property type="term" value="C:axoneme"/>
    <property type="evidence" value="ECO:0007669"/>
    <property type="project" value="UniProtKB-SubCell"/>
</dbReference>
<evidence type="ECO:0000313" key="9">
    <source>
        <dbReference type="Ensembl" id="ENSPMGP00000015412.1"/>
    </source>
</evidence>
<feature type="signal peptide" evidence="7">
    <location>
        <begin position="1"/>
        <end position="17"/>
    </location>
</feature>
<evidence type="ECO:0000256" key="1">
    <source>
        <dbReference type="ARBA" id="ARBA00004430"/>
    </source>
</evidence>
<feature type="domain" description="DM10" evidence="8">
    <location>
        <begin position="220"/>
        <end position="325"/>
    </location>
</feature>
<dbReference type="InterPro" id="IPR006602">
    <property type="entry name" value="DM10_dom"/>
</dbReference>
<dbReference type="GO" id="GO:0005874">
    <property type="term" value="C:microtubule"/>
    <property type="evidence" value="ECO:0007669"/>
    <property type="project" value="TreeGrafter"/>
</dbReference>
<dbReference type="SMART" id="SM00676">
    <property type="entry name" value="DM10"/>
    <property type="match status" value="2"/>
</dbReference>
<feature type="domain" description="DM10" evidence="8">
    <location>
        <begin position="45"/>
        <end position="163"/>
    </location>
</feature>
<keyword evidence="4" id="KW-0206">Cytoskeleton</keyword>
<dbReference type="InterPro" id="IPR040193">
    <property type="entry name" value="EFHC1/EFHC2/EFHB"/>
</dbReference>
<keyword evidence="2" id="KW-0963">Cytoplasm</keyword>
<dbReference type="PANTHER" id="PTHR12086">
    <property type="entry name" value="EF-HAND DOMAIN C-TERMINAL CONTAINING PROTEIN"/>
    <property type="match status" value="1"/>
</dbReference>
<keyword evidence="5" id="KW-0966">Cell projection</keyword>
<reference evidence="9" key="1">
    <citation type="submission" date="2025-08" db="UniProtKB">
        <authorList>
            <consortium name="Ensembl"/>
        </authorList>
    </citation>
    <scope>IDENTIFICATION</scope>
</reference>
<reference evidence="9" key="2">
    <citation type="submission" date="2025-09" db="UniProtKB">
        <authorList>
            <consortium name="Ensembl"/>
        </authorList>
    </citation>
    <scope>IDENTIFICATION</scope>
</reference>
<evidence type="ECO:0000256" key="7">
    <source>
        <dbReference type="SAM" id="SignalP"/>
    </source>
</evidence>
<evidence type="ECO:0000256" key="3">
    <source>
        <dbReference type="ARBA" id="ARBA00022737"/>
    </source>
</evidence>
<keyword evidence="6" id="KW-0472">Membrane</keyword>
<name>A0A3B4AEB2_9GOBI</name>
<dbReference type="Gene3D" id="2.30.29.170">
    <property type="match status" value="2"/>
</dbReference>
<sequence>MQYFYLYLCSTFTCTFAVLLPMEKSMNPLRPYERIDTRRQFLDNDSKVLRFYGYWDDSSSLFGDVRDLVLHYFLVDDTIEIREVIAPNCGRDHVSKFLRRSKLPKVRHYVITDTPVPLQTGAVKQEFYKDSDLTIGTELNVWGRRVTITDCDEFTKNYYRSKYGIEDFTPVQYKAPAAPKPSRYVPPYNGFGSEEDSLSSCQGLVPKPPQKDFHKFMTKDSHVLNFEAKMVTENPVDKDRVFIISFYLRDDTISVFEKIQKNSGVLGGAFLQRGRVKKPGQDQSQRSQYFTAQDFYVGAVLCLNKRNFQLIEADEYTLNYMEQHADEVWTLVHMLYTVYIIYCVCDILCVLYITCLCWWRIKTRTICKSFSLPLPETLLTPLLQKYVSPTASTPSCI</sequence>
<evidence type="ECO:0000313" key="10">
    <source>
        <dbReference type="Proteomes" id="UP000261520"/>
    </source>
</evidence>
<proteinExistence type="predicted"/>
<evidence type="ECO:0000256" key="4">
    <source>
        <dbReference type="ARBA" id="ARBA00023212"/>
    </source>
</evidence>
<evidence type="ECO:0000259" key="8">
    <source>
        <dbReference type="PROSITE" id="PS51336"/>
    </source>
</evidence>
<evidence type="ECO:0000256" key="6">
    <source>
        <dbReference type="SAM" id="Phobius"/>
    </source>
</evidence>
<dbReference type="PROSITE" id="PS51336">
    <property type="entry name" value="DM10"/>
    <property type="match status" value="2"/>
</dbReference>
<evidence type="ECO:0000256" key="5">
    <source>
        <dbReference type="ARBA" id="ARBA00023273"/>
    </source>
</evidence>
<dbReference type="Proteomes" id="UP000261520">
    <property type="component" value="Unplaced"/>
</dbReference>
<keyword evidence="10" id="KW-1185">Reference proteome</keyword>
<accession>A0A3B4AEB2</accession>
<keyword evidence="6" id="KW-0812">Transmembrane</keyword>
<dbReference type="Ensembl" id="ENSPMGT00000016437.1">
    <property type="protein sequence ID" value="ENSPMGP00000015412.1"/>
    <property type="gene ID" value="ENSPMGG00000012340.1"/>
</dbReference>
<dbReference type="GO" id="GO:0010975">
    <property type="term" value="P:regulation of neuron projection development"/>
    <property type="evidence" value="ECO:0007669"/>
    <property type="project" value="TreeGrafter"/>
</dbReference>
<keyword evidence="6" id="KW-1133">Transmembrane helix</keyword>
<dbReference type="PANTHER" id="PTHR12086:SF11">
    <property type="entry name" value="EF-HAND DOMAIN-CONTAINING FAMILY MEMBER C2"/>
    <property type="match status" value="1"/>
</dbReference>
<feature type="chain" id="PRO_5045390310" description="DM10 domain-containing protein" evidence="7">
    <location>
        <begin position="18"/>
        <end position="397"/>
    </location>
</feature>
<protein>
    <recommendedName>
        <fullName evidence="8">DM10 domain-containing protein</fullName>
    </recommendedName>
</protein>
<dbReference type="AlphaFoldDB" id="A0A3B4AEB2"/>
<evidence type="ECO:0000256" key="2">
    <source>
        <dbReference type="ARBA" id="ARBA00022490"/>
    </source>
</evidence>
<keyword evidence="3" id="KW-0677">Repeat</keyword>